<organism evidence="3 4">
    <name type="scientific">Ophiophagus hannah</name>
    <name type="common">King cobra</name>
    <name type="synonym">Naja hannah</name>
    <dbReference type="NCBI Taxonomy" id="8665"/>
    <lineage>
        <taxon>Eukaryota</taxon>
        <taxon>Metazoa</taxon>
        <taxon>Chordata</taxon>
        <taxon>Craniata</taxon>
        <taxon>Vertebrata</taxon>
        <taxon>Euteleostomi</taxon>
        <taxon>Lepidosauria</taxon>
        <taxon>Squamata</taxon>
        <taxon>Bifurcata</taxon>
        <taxon>Unidentata</taxon>
        <taxon>Episquamata</taxon>
        <taxon>Toxicofera</taxon>
        <taxon>Serpentes</taxon>
        <taxon>Colubroidea</taxon>
        <taxon>Elapidae</taxon>
        <taxon>Elapinae</taxon>
        <taxon>Ophiophagus</taxon>
    </lineage>
</organism>
<dbReference type="EMBL" id="AZIM01000118">
    <property type="protein sequence ID" value="ETE73244.1"/>
    <property type="molecule type" value="Genomic_DNA"/>
</dbReference>
<proteinExistence type="inferred from homology"/>
<reference evidence="3 4" key="1">
    <citation type="journal article" date="2013" name="Proc. Natl. Acad. Sci. U.S.A.">
        <title>The king cobra genome reveals dynamic gene evolution and adaptation in the snake venom system.</title>
        <authorList>
            <person name="Vonk F.J."/>
            <person name="Casewell N.R."/>
            <person name="Henkel C.V."/>
            <person name="Heimberg A.M."/>
            <person name="Jansen H.J."/>
            <person name="McCleary R.J."/>
            <person name="Kerkkamp H.M."/>
            <person name="Vos R.A."/>
            <person name="Guerreiro I."/>
            <person name="Calvete J.J."/>
            <person name="Wuster W."/>
            <person name="Woods A.E."/>
            <person name="Logan J.M."/>
            <person name="Harrison R.A."/>
            <person name="Castoe T.A."/>
            <person name="de Koning A.P."/>
            <person name="Pollock D.D."/>
            <person name="Yandell M."/>
            <person name="Calderon D."/>
            <person name="Renjifo C."/>
            <person name="Currier R.B."/>
            <person name="Salgado D."/>
            <person name="Pla D."/>
            <person name="Sanz L."/>
            <person name="Hyder A.S."/>
            <person name="Ribeiro J.M."/>
            <person name="Arntzen J.W."/>
            <person name="van den Thillart G.E."/>
            <person name="Boetzer M."/>
            <person name="Pirovano W."/>
            <person name="Dirks R.P."/>
            <person name="Spaink H.P."/>
            <person name="Duboule D."/>
            <person name="McGlinn E."/>
            <person name="Kini R.M."/>
            <person name="Richardson M.K."/>
        </authorList>
    </citation>
    <scope>NUCLEOTIDE SEQUENCE</scope>
    <source>
        <tissue evidence="3">Blood</tissue>
    </source>
</reference>
<dbReference type="GO" id="GO:1902490">
    <property type="term" value="P:regulation of sperm capacitation"/>
    <property type="evidence" value="ECO:0007669"/>
    <property type="project" value="TreeGrafter"/>
</dbReference>
<evidence type="ECO:0000313" key="3">
    <source>
        <dbReference type="EMBL" id="ETE73244.1"/>
    </source>
</evidence>
<feature type="region of interest" description="Disordered" evidence="2">
    <location>
        <begin position="1"/>
        <end position="51"/>
    </location>
</feature>
<dbReference type="GO" id="GO:0036126">
    <property type="term" value="C:sperm flagellum"/>
    <property type="evidence" value="ECO:0007669"/>
    <property type="project" value="TreeGrafter"/>
</dbReference>
<dbReference type="GO" id="GO:0001669">
    <property type="term" value="C:acrosomal vesicle"/>
    <property type="evidence" value="ECO:0007669"/>
    <property type="project" value="TreeGrafter"/>
</dbReference>
<dbReference type="Pfam" id="PF05794">
    <property type="entry name" value="Tcp11"/>
    <property type="match status" value="1"/>
</dbReference>
<feature type="compositionally biased region" description="Polar residues" evidence="2">
    <location>
        <begin position="1"/>
        <end position="22"/>
    </location>
</feature>
<dbReference type="AlphaFoldDB" id="V8PF95"/>
<comment type="similarity">
    <text evidence="1">Belongs to the TCP11 family.</text>
</comment>
<dbReference type="OrthoDB" id="276323at2759"/>
<comment type="caution">
    <text evidence="3">The sequence shown here is derived from an EMBL/GenBank/DDBJ whole genome shotgun (WGS) entry which is preliminary data.</text>
</comment>
<dbReference type="GO" id="GO:0010737">
    <property type="term" value="P:protein kinase A signaling"/>
    <property type="evidence" value="ECO:0007669"/>
    <property type="project" value="TreeGrafter"/>
</dbReference>
<dbReference type="Proteomes" id="UP000018936">
    <property type="component" value="Unassembled WGS sequence"/>
</dbReference>
<feature type="non-terminal residue" evidence="3">
    <location>
        <position position="272"/>
    </location>
</feature>
<sequence length="272" mass="30296">MPNPKETTSNDCNDTQTTGCSSRKQREHEETQGGDIPKLCPPNIPSSNSPQIHSISELMETANEVSKMTIAHEIVVNHDFKLQEVNLSPNSLESRVKETVHKAFWDNLKEQLSKVPPDYSHATLLALLLPRQTRLKSQIEEALDIELIKQEAEHGALNIPNLTTYILGTMAMLCAPIRDEEIQSLRIMADPVHLLSLTYTTDWLRKAVTKASNFDLLPSSSTSGTNGPPVSTCPMSAEKVSFIHSPTAVLNQAYMDLLDWEPGTEHYPEKMP</sequence>
<dbReference type="InterPro" id="IPR008862">
    <property type="entry name" value="Tcp11"/>
</dbReference>
<protein>
    <submittedName>
        <fullName evidence="3">T-complex protein 11-like protein</fullName>
    </submittedName>
</protein>
<evidence type="ECO:0000256" key="1">
    <source>
        <dbReference type="ARBA" id="ARBA00010954"/>
    </source>
</evidence>
<keyword evidence="4" id="KW-1185">Reference proteome</keyword>
<evidence type="ECO:0000256" key="2">
    <source>
        <dbReference type="SAM" id="MobiDB-lite"/>
    </source>
</evidence>
<evidence type="ECO:0000313" key="4">
    <source>
        <dbReference type="Proteomes" id="UP000018936"/>
    </source>
</evidence>
<dbReference type="PANTHER" id="PTHR12832">
    <property type="entry name" value="TESTIS-SPECIFIC PROTEIN PBS13 T-COMPLEX 11"/>
    <property type="match status" value="1"/>
</dbReference>
<name>V8PF95_OPHHA</name>
<accession>V8PF95</accession>
<dbReference type="PANTHER" id="PTHR12832:SF14">
    <property type="entry name" value="T-COMPLEX PROTEIN 11 HOMOLOG"/>
    <property type="match status" value="1"/>
</dbReference>
<gene>
    <name evidence="3" type="primary">TCP11</name>
    <name evidence="3" type="ORF">L345_00915</name>
</gene>